<reference evidence="6 7" key="1">
    <citation type="journal article" date="2011" name="Int. J. Syst. Evol. Microbiol.">
        <title>Ochrobactrum pecoris sp. nov., isolated from farm animals.</title>
        <authorList>
            <person name="Kampfer P."/>
            <person name="Huber B."/>
            <person name="Busse H.J."/>
            <person name="Scholz H.C."/>
            <person name="Tomaso H."/>
            <person name="Hotzel H."/>
            <person name="Melzer F."/>
        </authorList>
    </citation>
    <scope>NUCLEOTIDE SEQUENCE [LARGE SCALE GENOMIC DNA]</scope>
    <source>
        <strain evidence="6 7">08RB2639</strain>
    </source>
</reference>
<evidence type="ECO:0000313" key="6">
    <source>
        <dbReference type="EMBL" id="TNV09449.1"/>
    </source>
</evidence>
<dbReference type="Pfam" id="PF00589">
    <property type="entry name" value="Phage_integrase"/>
    <property type="match status" value="1"/>
</dbReference>
<keyword evidence="2" id="KW-0233">DNA recombination</keyword>
<evidence type="ECO:0000256" key="2">
    <source>
        <dbReference type="ARBA" id="ARBA00023172"/>
    </source>
</evidence>
<sequence>MPKKLPKHVVKEVSRHGTVKLYFRRGKGARVRLPPDPDSAEFDLAYAKALAGVQLRPRAPEAPAQSLRWLVDRYRESAKWKSYSAATRRQQENFFKDALDKSQNADFRLIDKRSIIAAIDARADRPALANNFLKAMKALFTWAKLNDHVAVNPTDDVERVRYKSEGFKAWSIADYQKFCERWPVGTKPRLACELLIHSGLRRSDIVHAGRQHMAGNIFTMRTEKTGAVITVEFPQSLMAVIENTPTGDLAFLVTEYGKPFVKEGFGNWFGEKCREAGLPLNAHGLRKLSATLAANAGAGAHELMAQYGWTNLKQAELYTKNADRARLGIRSSRRVSEQIEDEKSRTQIPDAPHRNKKQ</sequence>
<dbReference type="InterPro" id="IPR002104">
    <property type="entry name" value="Integrase_catalytic"/>
</dbReference>
<feature type="region of interest" description="Disordered" evidence="3">
    <location>
        <begin position="332"/>
        <end position="358"/>
    </location>
</feature>
<dbReference type="RefSeq" id="WP_140022476.1">
    <property type="nucleotide sequence ID" value="NZ_JACIEX010000005.1"/>
</dbReference>
<evidence type="ECO:0000256" key="3">
    <source>
        <dbReference type="SAM" id="MobiDB-lite"/>
    </source>
</evidence>
<dbReference type="InterPro" id="IPR013762">
    <property type="entry name" value="Integrase-like_cat_sf"/>
</dbReference>
<name>A0A5C5CDL2_9HYPH</name>
<reference evidence="5 8" key="3">
    <citation type="submission" date="2020-08" db="EMBL/GenBank/DDBJ databases">
        <title>Genomic Encyclopedia of Type Strains, Phase IV (KMG-IV): sequencing the most valuable type-strain genomes for metagenomic binning, comparative biology and taxonomic classification.</title>
        <authorList>
            <person name="Goeker M."/>
        </authorList>
    </citation>
    <scope>NUCLEOTIDE SEQUENCE [LARGE SCALE GENOMIC DNA]</scope>
    <source>
        <strain evidence="5 8">DSM 23868</strain>
    </source>
</reference>
<dbReference type="Gene3D" id="1.10.150.130">
    <property type="match status" value="1"/>
</dbReference>
<feature type="domain" description="Tyr recombinase" evidence="4">
    <location>
        <begin position="165"/>
        <end position="332"/>
    </location>
</feature>
<evidence type="ECO:0000313" key="5">
    <source>
        <dbReference type="EMBL" id="MBB4094075.1"/>
    </source>
</evidence>
<dbReference type="PROSITE" id="PS51898">
    <property type="entry name" value="TYR_RECOMBINASE"/>
    <property type="match status" value="1"/>
</dbReference>
<dbReference type="InterPro" id="IPR010998">
    <property type="entry name" value="Integrase_recombinase_N"/>
</dbReference>
<keyword evidence="1" id="KW-0238">DNA-binding</keyword>
<comment type="caution">
    <text evidence="6">The sequence shown here is derived from an EMBL/GenBank/DDBJ whole genome shotgun (WGS) entry which is preliminary data.</text>
</comment>
<dbReference type="GO" id="GO:0003677">
    <property type="term" value="F:DNA binding"/>
    <property type="evidence" value="ECO:0007669"/>
    <property type="project" value="UniProtKB-KW"/>
</dbReference>
<organism evidence="6 7">
    <name type="scientific">Brucella pecoris</name>
    <dbReference type="NCBI Taxonomy" id="867683"/>
    <lineage>
        <taxon>Bacteria</taxon>
        <taxon>Pseudomonadati</taxon>
        <taxon>Pseudomonadota</taxon>
        <taxon>Alphaproteobacteria</taxon>
        <taxon>Hyphomicrobiales</taxon>
        <taxon>Brucellaceae</taxon>
        <taxon>Brucella/Ochrobactrum group</taxon>
        <taxon>Brucella</taxon>
    </lineage>
</organism>
<dbReference type="GO" id="GO:0006310">
    <property type="term" value="P:DNA recombination"/>
    <property type="evidence" value="ECO:0007669"/>
    <property type="project" value="UniProtKB-KW"/>
</dbReference>
<dbReference type="AlphaFoldDB" id="A0A5C5CDL2"/>
<keyword evidence="8" id="KW-1185">Reference proteome</keyword>
<proteinExistence type="predicted"/>
<evidence type="ECO:0000313" key="7">
    <source>
        <dbReference type="Proteomes" id="UP000313390"/>
    </source>
</evidence>
<feature type="compositionally biased region" description="Basic and acidic residues" evidence="3">
    <location>
        <begin position="334"/>
        <end position="345"/>
    </location>
</feature>
<gene>
    <name evidence="6" type="ORF">FIB18_20530</name>
    <name evidence="5" type="ORF">GGQ79_002594</name>
</gene>
<dbReference type="InterPro" id="IPR011010">
    <property type="entry name" value="DNA_brk_join_enz"/>
</dbReference>
<dbReference type="Proteomes" id="UP000553980">
    <property type="component" value="Unassembled WGS sequence"/>
</dbReference>
<accession>A0A5C5CDL2</accession>
<dbReference type="EMBL" id="JACIEX010000005">
    <property type="protein sequence ID" value="MBB4094075.1"/>
    <property type="molecule type" value="Genomic_DNA"/>
</dbReference>
<dbReference type="GO" id="GO:0015074">
    <property type="term" value="P:DNA integration"/>
    <property type="evidence" value="ECO:0007669"/>
    <property type="project" value="InterPro"/>
</dbReference>
<dbReference type="OrthoDB" id="7873969at2"/>
<evidence type="ECO:0000256" key="1">
    <source>
        <dbReference type="ARBA" id="ARBA00023125"/>
    </source>
</evidence>
<dbReference type="EMBL" id="VEWK01000013">
    <property type="protein sequence ID" value="TNV09449.1"/>
    <property type="molecule type" value="Genomic_DNA"/>
</dbReference>
<dbReference type="Gene3D" id="1.10.443.10">
    <property type="entry name" value="Intergrase catalytic core"/>
    <property type="match status" value="1"/>
</dbReference>
<protein>
    <submittedName>
        <fullName evidence="6">Integrase</fullName>
    </submittedName>
</protein>
<reference evidence="6" key="2">
    <citation type="submission" date="2019-06" db="EMBL/GenBank/DDBJ databases">
        <authorList>
            <person name="Hu M."/>
        </authorList>
    </citation>
    <scope>NUCLEOTIDE SEQUENCE</scope>
    <source>
        <strain evidence="6">08RB2639</strain>
    </source>
</reference>
<evidence type="ECO:0000313" key="8">
    <source>
        <dbReference type="Proteomes" id="UP000553980"/>
    </source>
</evidence>
<dbReference type="SUPFAM" id="SSF56349">
    <property type="entry name" value="DNA breaking-rejoining enzymes"/>
    <property type="match status" value="1"/>
</dbReference>
<dbReference type="Proteomes" id="UP000313390">
    <property type="component" value="Unassembled WGS sequence"/>
</dbReference>
<evidence type="ECO:0000259" key="4">
    <source>
        <dbReference type="PROSITE" id="PS51898"/>
    </source>
</evidence>